<organism evidence="7 8">
    <name type="scientific">Candidatus Abyssobacteria bacterium SURF_17</name>
    <dbReference type="NCBI Taxonomy" id="2093361"/>
    <lineage>
        <taxon>Bacteria</taxon>
        <taxon>Pseudomonadati</taxon>
        <taxon>Candidatus Hydrogenedentota</taxon>
        <taxon>Candidatus Abyssobacteria</taxon>
    </lineage>
</organism>
<comment type="similarity">
    <text evidence="6">Belongs to the gamma-glutamyltransferase family.</text>
</comment>
<dbReference type="PANTHER" id="PTHR43881:SF1">
    <property type="entry name" value="GAMMA-GLUTAMYLTRANSPEPTIDASE (AFU_ORTHOLOGUE AFUA_4G13580)"/>
    <property type="match status" value="1"/>
</dbReference>
<evidence type="ECO:0000256" key="6">
    <source>
        <dbReference type="RuleBase" id="RU368036"/>
    </source>
</evidence>
<gene>
    <name evidence="7" type="primary">ggt</name>
    <name evidence="7" type="ORF">C4532_00560</name>
</gene>
<dbReference type="EC" id="3.4.19.13" evidence="6"/>
<evidence type="ECO:0000256" key="2">
    <source>
        <dbReference type="ARBA" id="ARBA00001089"/>
    </source>
</evidence>
<evidence type="ECO:0000313" key="7">
    <source>
        <dbReference type="EMBL" id="RJP75373.1"/>
    </source>
</evidence>
<keyword evidence="6" id="KW-0317">Glutathione biosynthesis</keyword>
<proteinExistence type="inferred from homology"/>
<dbReference type="NCBIfam" id="TIGR00066">
    <property type="entry name" value="g_glut_trans"/>
    <property type="match status" value="1"/>
</dbReference>
<dbReference type="GO" id="GO:0006751">
    <property type="term" value="P:glutathione catabolic process"/>
    <property type="evidence" value="ECO:0007669"/>
    <property type="project" value="UniProtKB-UniRule"/>
</dbReference>
<comment type="catalytic activity">
    <reaction evidence="3 6">
        <text>an N-terminal (5-L-glutamyl)-[peptide] + an alpha-amino acid = 5-L-glutamyl amino acid + an N-terminal L-alpha-aminoacyl-[peptide]</text>
        <dbReference type="Rhea" id="RHEA:23904"/>
        <dbReference type="Rhea" id="RHEA-COMP:9780"/>
        <dbReference type="Rhea" id="RHEA-COMP:9795"/>
        <dbReference type="ChEBI" id="CHEBI:77644"/>
        <dbReference type="ChEBI" id="CHEBI:78597"/>
        <dbReference type="ChEBI" id="CHEBI:78599"/>
        <dbReference type="ChEBI" id="CHEBI:78608"/>
        <dbReference type="EC" id="2.3.2.2"/>
    </reaction>
</comment>
<accession>A0A419F9G6</accession>
<name>A0A419F9G6_9BACT</name>
<dbReference type="GO" id="GO:0103068">
    <property type="term" value="F:leukotriene C4 gamma-glutamyl transferase activity"/>
    <property type="evidence" value="ECO:0007669"/>
    <property type="project" value="UniProtKB-EC"/>
</dbReference>
<protein>
    <recommendedName>
        <fullName evidence="6">Glutathione hydrolase proenzyme</fullName>
        <ecNumber evidence="6">2.3.2.2</ecNumber>
        <ecNumber evidence="6">3.4.19.13</ecNumber>
    </recommendedName>
    <component>
        <recommendedName>
            <fullName evidence="6">Glutathione hydrolase large chain</fullName>
        </recommendedName>
    </component>
    <component>
        <recommendedName>
            <fullName evidence="6">Glutathione hydrolase small chain</fullName>
        </recommendedName>
    </component>
</protein>
<dbReference type="InterPro" id="IPR029055">
    <property type="entry name" value="Ntn_hydrolases_N"/>
</dbReference>
<keyword evidence="6" id="KW-0865">Zymogen</keyword>
<comment type="pathway">
    <text evidence="6">Sulfur metabolism; glutathione metabolism.</text>
</comment>
<keyword evidence="6" id="KW-0378">Hydrolase</keyword>
<evidence type="ECO:0000256" key="5">
    <source>
        <dbReference type="PIRSR" id="PIRSR600101-2"/>
    </source>
</evidence>
<keyword evidence="6 7" id="KW-0808">Transferase</keyword>
<dbReference type="Proteomes" id="UP000285961">
    <property type="component" value="Unassembled WGS sequence"/>
</dbReference>
<dbReference type="GO" id="GO:0006750">
    <property type="term" value="P:glutathione biosynthetic process"/>
    <property type="evidence" value="ECO:0007669"/>
    <property type="project" value="UniProtKB-KW"/>
</dbReference>
<dbReference type="PANTHER" id="PTHR43881">
    <property type="entry name" value="GAMMA-GLUTAMYLTRANSPEPTIDASE (AFU_ORTHOLOGUE AFUA_4G13580)"/>
    <property type="match status" value="1"/>
</dbReference>
<evidence type="ECO:0000256" key="1">
    <source>
        <dbReference type="ARBA" id="ARBA00001049"/>
    </source>
</evidence>
<evidence type="ECO:0000256" key="4">
    <source>
        <dbReference type="PIRSR" id="PIRSR600101-1"/>
    </source>
</evidence>
<dbReference type="InterPro" id="IPR043138">
    <property type="entry name" value="GGT_lsub"/>
</dbReference>
<reference evidence="7 8" key="1">
    <citation type="journal article" date="2017" name="ISME J.">
        <title>Energy and carbon metabolisms in a deep terrestrial subsurface fluid microbial community.</title>
        <authorList>
            <person name="Momper L."/>
            <person name="Jungbluth S.P."/>
            <person name="Lee M.D."/>
            <person name="Amend J.P."/>
        </authorList>
    </citation>
    <scope>NUCLEOTIDE SEQUENCE [LARGE SCALE GENOMIC DNA]</scope>
    <source>
        <strain evidence="7">SURF_17</strain>
    </source>
</reference>
<comment type="caution">
    <text evidence="7">The sequence shown here is derived from an EMBL/GenBank/DDBJ whole genome shotgun (WGS) entry which is preliminary data.</text>
</comment>
<dbReference type="InterPro" id="IPR000101">
    <property type="entry name" value="GGT_peptidase"/>
</dbReference>
<comment type="catalytic activity">
    <reaction evidence="1 6">
        <text>an S-substituted glutathione + H2O = an S-substituted L-cysteinylglycine + L-glutamate</text>
        <dbReference type="Rhea" id="RHEA:59468"/>
        <dbReference type="ChEBI" id="CHEBI:15377"/>
        <dbReference type="ChEBI" id="CHEBI:29985"/>
        <dbReference type="ChEBI" id="CHEBI:90779"/>
        <dbReference type="ChEBI" id="CHEBI:143103"/>
        <dbReference type="EC" id="3.4.19.13"/>
    </reaction>
</comment>
<dbReference type="Gene3D" id="3.60.20.40">
    <property type="match status" value="1"/>
</dbReference>
<comment type="subunit">
    <text evidence="6">This enzyme consists of two polypeptide chains, which are synthesized in precursor form from a single polypeptide.</text>
</comment>
<comment type="PTM">
    <text evidence="6">Cleaved by autocatalysis into a large and a small subunit.</text>
</comment>
<dbReference type="EC" id="2.3.2.2" evidence="6"/>
<dbReference type="GO" id="GO:0036374">
    <property type="term" value="F:glutathione hydrolase activity"/>
    <property type="evidence" value="ECO:0007669"/>
    <property type="project" value="UniProtKB-UniRule"/>
</dbReference>
<feature type="active site" description="Nucleophile" evidence="4">
    <location>
        <position position="334"/>
    </location>
</feature>
<dbReference type="UniPathway" id="UPA00204"/>
<evidence type="ECO:0000256" key="3">
    <source>
        <dbReference type="ARBA" id="ARBA00047417"/>
    </source>
</evidence>
<dbReference type="EMBL" id="QZKI01000004">
    <property type="protein sequence ID" value="RJP75373.1"/>
    <property type="molecule type" value="Genomic_DNA"/>
</dbReference>
<dbReference type="SUPFAM" id="SSF56235">
    <property type="entry name" value="N-terminal nucleophile aminohydrolases (Ntn hydrolases)"/>
    <property type="match status" value="1"/>
</dbReference>
<evidence type="ECO:0000313" key="8">
    <source>
        <dbReference type="Proteomes" id="UP000285961"/>
    </source>
</evidence>
<dbReference type="InterPro" id="IPR052896">
    <property type="entry name" value="GGT-like_enzyme"/>
</dbReference>
<keyword evidence="6 7" id="KW-0012">Acyltransferase</keyword>
<sequence>MVSTAHPLATEVGISILRKGGNCIDAAVAVAAALNVVDMANTGVGGDAFALVYFKKEGQVVSLNASGRSPFAATIETYRKHGLSAMPERGPLSITTPGALSGWVALHKRYGTMPFHDLLQPAIALATDGFAINPAIAIFIGLSAEVIKQYPETARIYLDPDANAPDPGHVLKQETLGQSLALIAESGAGALYGGPLGRKVAEFVADSGGLLSERDFSEHRPNWVEPIRLTYRDCEVLTIPPNSQGIALLEMLNIMEGYDAQSLARNPADLLHVQVEAKKLAFNDRNRFVCDPDFHASPVDDLLSKKYAAMQRAHINLDRTSVAPPARNDHSGDTTYFCIVDPEGNCVSFINSLFDLFGSGMVASDTGIILQNRGKGFLLDSHHPNSLQPHKRPLHTLVPCMVMRGGNPVLVIGCIGGDQQPQGLLQILMNIIDYGMSPQDAIDAPRWRSYDDGKLALETAIEANVVHSLSARGHLLTDSADFFGGSQCIMFEHDGCLAGGSDRRLAGCWRGLS</sequence>
<comment type="catalytic activity">
    <reaction evidence="2 6">
        <text>glutathione + H2O = L-cysteinylglycine + L-glutamate</text>
        <dbReference type="Rhea" id="RHEA:28807"/>
        <dbReference type="ChEBI" id="CHEBI:15377"/>
        <dbReference type="ChEBI" id="CHEBI:29985"/>
        <dbReference type="ChEBI" id="CHEBI:57925"/>
        <dbReference type="ChEBI" id="CHEBI:61694"/>
        <dbReference type="EC" id="3.4.19.13"/>
    </reaction>
</comment>
<dbReference type="AlphaFoldDB" id="A0A419F9G6"/>
<dbReference type="PRINTS" id="PR01210">
    <property type="entry name" value="GGTRANSPTASE"/>
</dbReference>
<dbReference type="Gene3D" id="1.10.246.130">
    <property type="match status" value="1"/>
</dbReference>
<dbReference type="InterPro" id="IPR043137">
    <property type="entry name" value="GGT_ssub_C"/>
</dbReference>
<dbReference type="Pfam" id="PF01019">
    <property type="entry name" value="G_glu_transpept"/>
    <property type="match status" value="1"/>
</dbReference>
<feature type="binding site" evidence="5">
    <location>
        <position position="417"/>
    </location>
    <ligand>
        <name>L-glutamate</name>
        <dbReference type="ChEBI" id="CHEBI:29985"/>
    </ligand>
</feature>